<evidence type="ECO:0000313" key="2">
    <source>
        <dbReference type="EMBL" id="GLH73881.1"/>
    </source>
</evidence>
<evidence type="ECO:0000256" key="1">
    <source>
        <dbReference type="SAM" id="Phobius"/>
    </source>
</evidence>
<sequence>MAREDPGPWDRRMENEKIGNTQSPRALILLTGAGLMGGLVLATFIAVYGINQGVDSATLPVAGRTLNQFMAVVLTCIALIVPLTANLYTPKLVTLYVKHPLIVVMLSLLLASHIICLALNFTPAGSLLNRLLVDALALIYLVVITGALPFLYAISRFLRPSYFVPMLTRKALRSLRVLGQTKRVEAHKDNLFEIIDVVTNMALTGMARGDRQLVLRSMGSLHTLLAGIIASGPGEGLGWRSSRPWFVPGLAKEGQGYLIREQVWPEAYVLAQTLKITEVATKRQHELLSELASQLVDTARLASEAGTEAVIELHVMTFNMLLREAVEQHDLRRFQNLSYYYRLLIEVFHPTPARMHEAARHLLHYARMATREGLGFAYETVVYDLGELVLSLGRQGEERAVELIQAWAGPIWQDAITHDTGLKKVGWRALLRTHWEARTLGLKEVADAIYWRFLTDEAIHREQLELLIEENRELHYEFNDRLMRFAYLTPPAEAEAQAFLEQW</sequence>
<gene>
    <name evidence="2" type="ORF">GETHLI_23830</name>
</gene>
<keyword evidence="1" id="KW-0472">Membrane</keyword>
<feature type="transmembrane region" description="Helical" evidence="1">
    <location>
        <begin position="27"/>
        <end position="49"/>
    </location>
</feature>
<reference evidence="2 3" key="1">
    <citation type="journal article" date="2023" name="Antonie Van Leeuwenhoek">
        <title>Mesoterricola silvestris gen. nov., sp. nov., Mesoterricola sediminis sp. nov., Geothrix oryzae sp. nov., Geothrix edaphica sp. nov., Geothrix rubra sp. nov., and Geothrix limicola sp. nov., six novel members of Acidobacteriota isolated from soils.</title>
        <authorList>
            <person name="Itoh H."/>
            <person name="Sugisawa Y."/>
            <person name="Mise K."/>
            <person name="Xu Z."/>
            <person name="Kuniyasu M."/>
            <person name="Ushijima N."/>
            <person name="Kawano K."/>
            <person name="Kobayashi E."/>
            <person name="Shiratori Y."/>
            <person name="Masuda Y."/>
            <person name="Senoo K."/>
        </authorList>
    </citation>
    <scope>NUCLEOTIDE SEQUENCE [LARGE SCALE GENOMIC DNA]</scope>
    <source>
        <strain evidence="2 3">Red804</strain>
    </source>
</reference>
<comment type="caution">
    <text evidence="2">The sequence shown here is derived from an EMBL/GenBank/DDBJ whole genome shotgun (WGS) entry which is preliminary data.</text>
</comment>
<protein>
    <recommendedName>
        <fullName evidence="4">DUF2254 domain-containing protein</fullName>
    </recommendedName>
</protein>
<feature type="transmembrane region" description="Helical" evidence="1">
    <location>
        <begin position="101"/>
        <end position="123"/>
    </location>
</feature>
<keyword evidence="1" id="KW-1133">Transmembrane helix</keyword>
<organism evidence="2 3">
    <name type="scientific">Geothrix limicola</name>
    <dbReference type="NCBI Taxonomy" id="2927978"/>
    <lineage>
        <taxon>Bacteria</taxon>
        <taxon>Pseudomonadati</taxon>
        <taxon>Acidobacteriota</taxon>
        <taxon>Holophagae</taxon>
        <taxon>Holophagales</taxon>
        <taxon>Holophagaceae</taxon>
        <taxon>Geothrix</taxon>
    </lineage>
</organism>
<accession>A0ABQ5QHI5</accession>
<keyword evidence="1" id="KW-0812">Transmembrane</keyword>
<evidence type="ECO:0000313" key="3">
    <source>
        <dbReference type="Proteomes" id="UP001165069"/>
    </source>
</evidence>
<dbReference type="RefSeq" id="WP_285575545.1">
    <property type="nucleotide sequence ID" value="NZ_BSDE01000004.1"/>
</dbReference>
<proteinExistence type="predicted"/>
<evidence type="ECO:0008006" key="4">
    <source>
        <dbReference type="Google" id="ProtNLM"/>
    </source>
</evidence>
<name>A0ABQ5QHI5_9BACT</name>
<dbReference type="Proteomes" id="UP001165069">
    <property type="component" value="Unassembled WGS sequence"/>
</dbReference>
<dbReference type="EMBL" id="BSDE01000004">
    <property type="protein sequence ID" value="GLH73881.1"/>
    <property type="molecule type" value="Genomic_DNA"/>
</dbReference>
<keyword evidence="3" id="KW-1185">Reference proteome</keyword>
<feature type="transmembrane region" description="Helical" evidence="1">
    <location>
        <begin position="135"/>
        <end position="154"/>
    </location>
</feature>
<feature type="transmembrane region" description="Helical" evidence="1">
    <location>
        <begin position="69"/>
        <end position="89"/>
    </location>
</feature>